<evidence type="ECO:0000313" key="2">
    <source>
        <dbReference type="EMBL" id="RED55203.1"/>
    </source>
</evidence>
<gene>
    <name evidence="2" type="ORF">DFP98_14446</name>
</gene>
<sequence length="309" mass="34882">MPSLRFREDGTFTIVQFTDLHWKNGDEKDLQTRSLMELVLKEEAPDLIVFTGDLIYSENCEDPKQSLREVVRTAEESGIPWAAVFGNHDSEVTITRSELLDALLTSKNGLSGHTPNVSGYGNYALTVGDNDGKAAAALYFLDSGDYSDLPNVDGYAWIKRDQIEWYEAESQRLEKMNGGTPLPSLAFFHIPLREYADVWERQPCFGHKHENVCSSQINSGFFEAMVKRGDVVGTFVGHDHINDYWGEMFGIRLCYGRASGYNTYGKEGFNHGARVIRLTKGERQFESWLRLDDGVIDRQTGGNQERKGD</sequence>
<dbReference type="OrthoDB" id="9816081at2"/>
<dbReference type="AlphaFoldDB" id="A0A3D9I0F2"/>
<dbReference type="InterPro" id="IPR029052">
    <property type="entry name" value="Metallo-depent_PP-like"/>
</dbReference>
<dbReference type="SUPFAM" id="SSF56300">
    <property type="entry name" value="Metallo-dependent phosphatases"/>
    <property type="match status" value="1"/>
</dbReference>
<dbReference type="GO" id="GO:0016788">
    <property type="term" value="F:hydrolase activity, acting on ester bonds"/>
    <property type="evidence" value="ECO:0007669"/>
    <property type="project" value="TreeGrafter"/>
</dbReference>
<dbReference type="CDD" id="cd07383">
    <property type="entry name" value="MPP_Dcr2"/>
    <property type="match status" value="1"/>
</dbReference>
<dbReference type="Pfam" id="PF00149">
    <property type="entry name" value="Metallophos"/>
    <property type="match status" value="1"/>
</dbReference>
<evidence type="ECO:0000313" key="3">
    <source>
        <dbReference type="Proteomes" id="UP000256977"/>
    </source>
</evidence>
<dbReference type="InterPro" id="IPR011230">
    <property type="entry name" value="PAP14/16/28/29"/>
</dbReference>
<dbReference type="RefSeq" id="WP_116065268.1">
    <property type="nucleotide sequence ID" value="NZ_QRDZ01000044.1"/>
</dbReference>
<name>A0A3D9I0F2_9BACL</name>
<dbReference type="PIRSF" id="PIRSF030250">
    <property type="entry name" value="Ptase_At2g46880"/>
    <property type="match status" value="1"/>
</dbReference>
<protein>
    <submittedName>
        <fullName evidence="2">Calcineurin-like phosphoesterase family protein</fullName>
    </submittedName>
</protein>
<accession>A0A3D9I0F2</accession>
<feature type="domain" description="Calcineurin-like phosphoesterase" evidence="1">
    <location>
        <begin position="13"/>
        <end position="241"/>
    </location>
</feature>
<dbReference type="PANTHER" id="PTHR32440">
    <property type="entry name" value="PHOSPHATASE DCR2-RELATED-RELATED"/>
    <property type="match status" value="1"/>
</dbReference>
<dbReference type="Proteomes" id="UP000256977">
    <property type="component" value="Unassembled WGS sequence"/>
</dbReference>
<dbReference type="GO" id="GO:0005737">
    <property type="term" value="C:cytoplasm"/>
    <property type="evidence" value="ECO:0007669"/>
    <property type="project" value="TreeGrafter"/>
</dbReference>
<dbReference type="InterPro" id="IPR004843">
    <property type="entry name" value="Calcineurin-like_PHP"/>
</dbReference>
<dbReference type="Gene3D" id="3.60.21.10">
    <property type="match status" value="1"/>
</dbReference>
<keyword evidence="3" id="KW-1185">Reference proteome</keyword>
<proteinExistence type="predicted"/>
<reference evidence="2 3" key="1">
    <citation type="submission" date="2018-07" db="EMBL/GenBank/DDBJ databases">
        <title>Genomic Encyclopedia of Type Strains, Phase III (KMG-III): the genomes of soil and plant-associated and newly described type strains.</title>
        <authorList>
            <person name="Whitman W."/>
        </authorList>
    </citation>
    <scope>NUCLEOTIDE SEQUENCE [LARGE SCALE GENOMIC DNA]</scope>
    <source>
        <strain evidence="2 3">CECT 7287</strain>
    </source>
</reference>
<organism evidence="2 3">
    <name type="scientific">Cohnella phaseoli</name>
    <dbReference type="NCBI Taxonomy" id="456490"/>
    <lineage>
        <taxon>Bacteria</taxon>
        <taxon>Bacillati</taxon>
        <taxon>Bacillota</taxon>
        <taxon>Bacilli</taxon>
        <taxon>Bacillales</taxon>
        <taxon>Paenibacillaceae</taxon>
        <taxon>Cohnella</taxon>
    </lineage>
</organism>
<comment type="caution">
    <text evidence="2">The sequence shown here is derived from an EMBL/GenBank/DDBJ whole genome shotgun (WGS) entry which is preliminary data.</text>
</comment>
<evidence type="ECO:0000259" key="1">
    <source>
        <dbReference type="Pfam" id="PF00149"/>
    </source>
</evidence>
<dbReference type="EMBL" id="QRDZ01000044">
    <property type="protein sequence ID" value="RED55203.1"/>
    <property type="molecule type" value="Genomic_DNA"/>
</dbReference>
<dbReference type="PANTHER" id="PTHR32440:SF0">
    <property type="entry name" value="PHOSPHATASE DCR2-RELATED"/>
    <property type="match status" value="1"/>
</dbReference>